<gene>
    <name evidence="1" type="ORF">STAS_07825</name>
</gene>
<comment type="caution">
    <text evidence="1">The sequence shown here is derived from an EMBL/GenBank/DDBJ whole genome shotgun (WGS) entry which is preliminary data.</text>
</comment>
<reference evidence="2" key="1">
    <citation type="journal article" date="2019" name="Curr. Biol.">
        <title>Genome Sequence of Striga asiatica Provides Insight into the Evolution of Plant Parasitism.</title>
        <authorList>
            <person name="Yoshida S."/>
            <person name="Kim S."/>
            <person name="Wafula E.K."/>
            <person name="Tanskanen J."/>
            <person name="Kim Y.M."/>
            <person name="Honaas L."/>
            <person name="Yang Z."/>
            <person name="Spallek T."/>
            <person name="Conn C.E."/>
            <person name="Ichihashi Y."/>
            <person name="Cheong K."/>
            <person name="Cui S."/>
            <person name="Der J.P."/>
            <person name="Gundlach H."/>
            <person name="Jiao Y."/>
            <person name="Hori C."/>
            <person name="Ishida J.K."/>
            <person name="Kasahara H."/>
            <person name="Kiba T."/>
            <person name="Kim M.S."/>
            <person name="Koo N."/>
            <person name="Laohavisit A."/>
            <person name="Lee Y.H."/>
            <person name="Lumba S."/>
            <person name="McCourt P."/>
            <person name="Mortimer J.C."/>
            <person name="Mutuku J.M."/>
            <person name="Nomura T."/>
            <person name="Sasaki-Sekimoto Y."/>
            <person name="Seto Y."/>
            <person name="Wang Y."/>
            <person name="Wakatake T."/>
            <person name="Sakakibara H."/>
            <person name="Demura T."/>
            <person name="Yamaguchi S."/>
            <person name="Yoneyama K."/>
            <person name="Manabe R.I."/>
            <person name="Nelson D.C."/>
            <person name="Schulman A.H."/>
            <person name="Timko M.P."/>
            <person name="dePamphilis C.W."/>
            <person name="Choi D."/>
            <person name="Shirasu K."/>
        </authorList>
    </citation>
    <scope>NUCLEOTIDE SEQUENCE [LARGE SCALE GENOMIC DNA]</scope>
    <source>
        <strain evidence="2">cv. UVA1</strain>
    </source>
</reference>
<organism evidence="1 2">
    <name type="scientific">Striga asiatica</name>
    <name type="common">Asiatic witchweed</name>
    <name type="synonym">Buchnera asiatica</name>
    <dbReference type="NCBI Taxonomy" id="4170"/>
    <lineage>
        <taxon>Eukaryota</taxon>
        <taxon>Viridiplantae</taxon>
        <taxon>Streptophyta</taxon>
        <taxon>Embryophyta</taxon>
        <taxon>Tracheophyta</taxon>
        <taxon>Spermatophyta</taxon>
        <taxon>Magnoliopsida</taxon>
        <taxon>eudicotyledons</taxon>
        <taxon>Gunneridae</taxon>
        <taxon>Pentapetalae</taxon>
        <taxon>asterids</taxon>
        <taxon>lamiids</taxon>
        <taxon>Lamiales</taxon>
        <taxon>Orobanchaceae</taxon>
        <taxon>Buchnereae</taxon>
        <taxon>Striga</taxon>
    </lineage>
</organism>
<dbReference type="Proteomes" id="UP000325081">
    <property type="component" value="Unassembled WGS sequence"/>
</dbReference>
<protein>
    <submittedName>
        <fullName evidence="1">Chloroplastic acetylcoenzyme A carboxylase 1</fullName>
    </submittedName>
</protein>
<sequence>MSHSDAAVDLLIRLLQSKDGSVNVLERDESVALGFSGTLIGDNDGVGFVEFAVGREHLAKFIGGGLPAEAANEEFTLDGIRVGDGAHGLQDIGVAEDGGAIFSTSSGDKAPVGAAGAVPIALVCSVFKGYAKPLSSALRFLKTLGERVYRVSPSEEKTLLRRCVLKPSLIALIIYSTSQYDAVSSASLGNESWAGGVFRPSCLVGKLLELELTTNALSFKASSSPSLARLVIVSKFLYKLSFTIFLINTFPSSSAPLRSSTGNPIAALLPTCGPECGPTLICLSSLNHCSILRALFRPNGLPNKASPRST</sequence>
<dbReference type="EMBL" id="BKCP01004516">
    <property type="protein sequence ID" value="GER31781.1"/>
    <property type="molecule type" value="Genomic_DNA"/>
</dbReference>
<name>A0A5A7PGE2_STRAF</name>
<dbReference type="AlphaFoldDB" id="A0A5A7PGE2"/>
<accession>A0A5A7PGE2</accession>
<keyword evidence="2" id="KW-1185">Reference proteome</keyword>
<proteinExistence type="predicted"/>
<evidence type="ECO:0000313" key="2">
    <source>
        <dbReference type="Proteomes" id="UP000325081"/>
    </source>
</evidence>
<evidence type="ECO:0000313" key="1">
    <source>
        <dbReference type="EMBL" id="GER31781.1"/>
    </source>
</evidence>